<dbReference type="InterPro" id="IPR036390">
    <property type="entry name" value="WH_DNA-bd_sf"/>
</dbReference>
<accession>A0A2N9LW32</accession>
<dbReference type="SUPFAM" id="SSF46785">
    <property type="entry name" value="Winged helix' DNA-binding domain"/>
    <property type="match status" value="1"/>
</dbReference>
<dbReference type="InterPro" id="IPR016461">
    <property type="entry name" value="COMT-like"/>
</dbReference>
<feature type="domain" description="O-methyltransferase C-terminal" evidence="5">
    <location>
        <begin position="139"/>
        <end position="326"/>
    </location>
</feature>
<dbReference type="GO" id="GO:0032259">
    <property type="term" value="P:methylation"/>
    <property type="evidence" value="ECO:0007669"/>
    <property type="project" value="UniProtKB-KW"/>
</dbReference>
<evidence type="ECO:0000259" key="5">
    <source>
        <dbReference type="Pfam" id="PF00891"/>
    </source>
</evidence>
<gene>
    <name evidence="7" type="ORF">SBA5_590047</name>
</gene>
<dbReference type="InterPro" id="IPR036388">
    <property type="entry name" value="WH-like_DNA-bd_sf"/>
</dbReference>
<dbReference type="SUPFAM" id="SSF53335">
    <property type="entry name" value="S-adenosyl-L-methionine-dependent methyltransferases"/>
    <property type="match status" value="1"/>
</dbReference>
<dbReference type="GO" id="GO:0008171">
    <property type="term" value="F:O-methyltransferase activity"/>
    <property type="evidence" value="ECO:0007669"/>
    <property type="project" value="InterPro"/>
</dbReference>
<dbReference type="Gene3D" id="1.10.10.10">
    <property type="entry name" value="Winged helix-like DNA-binding domain superfamily/Winged helix DNA-binding domain"/>
    <property type="match status" value="1"/>
</dbReference>
<dbReference type="GO" id="GO:0046983">
    <property type="term" value="F:protein dimerization activity"/>
    <property type="evidence" value="ECO:0007669"/>
    <property type="project" value="InterPro"/>
</dbReference>
<evidence type="ECO:0000313" key="8">
    <source>
        <dbReference type="Proteomes" id="UP000239735"/>
    </source>
</evidence>
<dbReference type="Gene3D" id="1.10.287.1350">
    <property type="match status" value="1"/>
</dbReference>
<evidence type="ECO:0000313" key="7">
    <source>
        <dbReference type="EMBL" id="SPE27343.1"/>
    </source>
</evidence>
<dbReference type="PIRSF" id="PIRSF005739">
    <property type="entry name" value="O-mtase"/>
    <property type="match status" value="1"/>
</dbReference>
<dbReference type="PANTHER" id="PTHR43712">
    <property type="entry name" value="PUTATIVE (AFU_ORTHOLOGUE AFUA_4G14580)-RELATED"/>
    <property type="match status" value="1"/>
</dbReference>
<sequence length="346" mass="37221">MAQPNSGIGNVAPNTALVQMAMAYSRSCVLCAAARLGIADALGDEVCSVDQLAEACQADADALYRLLRTLASVGVTQETAPQHFRLTPFGRPLRRDVPQSAWPAVVFWADLLADSWSLLTDCVRTGKPAAQVRDPNVPSRWSQDPEASSIFRAVMGTAPAEDYVPIARAWDFSRAKVVADLGGGGGSLILAVLELNPHLLGMLVDWETSLDAARPRFADEKVSSRCRLLAADLTQSVPARADVYMLKHVLHGCQDLKAITILKNCRAVIPENGTLLVIEFILPPLVAQADPHLEGHLMSDLNMLAVTGGRERSEREWRTLLGAAGFHLTEAYPVGSDVAVLEAKPA</sequence>
<reference evidence="8" key="1">
    <citation type="submission" date="2018-02" db="EMBL/GenBank/DDBJ databases">
        <authorList>
            <person name="Hausmann B."/>
        </authorList>
    </citation>
    <scope>NUCLEOTIDE SEQUENCE [LARGE SCALE GENOMIC DNA]</scope>
    <source>
        <strain evidence="8">Peat soil MAG SbA5</strain>
    </source>
</reference>
<dbReference type="GO" id="GO:0030739">
    <property type="term" value="F:O-demethylpuromycin O-methyltransferase activity"/>
    <property type="evidence" value="ECO:0007669"/>
    <property type="project" value="UniProtKB-EC"/>
</dbReference>
<dbReference type="PANTHER" id="PTHR43712:SF2">
    <property type="entry name" value="O-METHYLTRANSFERASE CICE"/>
    <property type="match status" value="1"/>
</dbReference>
<dbReference type="InterPro" id="IPR001077">
    <property type="entry name" value="COMT_C"/>
</dbReference>
<dbReference type="EC" id="2.1.1.38" evidence="7"/>
<keyword evidence="3" id="KW-0949">S-adenosyl-L-methionine</keyword>
<name>A0A2N9LW32_9BACT</name>
<dbReference type="AlphaFoldDB" id="A0A2N9LW32"/>
<evidence type="ECO:0000259" key="6">
    <source>
        <dbReference type="Pfam" id="PF08100"/>
    </source>
</evidence>
<proteinExistence type="predicted"/>
<keyword evidence="2 7" id="KW-0808">Transferase</keyword>
<dbReference type="Pfam" id="PF00891">
    <property type="entry name" value="Methyltransf_2"/>
    <property type="match status" value="1"/>
</dbReference>
<organism evidence="7 8">
    <name type="scientific">Candidatus Sulfuritelmatomonas gaucii</name>
    <dbReference type="NCBI Taxonomy" id="2043161"/>
    <lineage>
        <taxon>Bacteria</taxon>
        <taxon>Pseudomonadati</taxon>
        <taxon>Acidobacteriota</taxon>
        <taxon>Terriglobia</taxon>
        <taxon>Terriglobales</taxon>
        <taxon>Acidobacteriaceae</taxon>
        <taxon>Candidatus Sulfuritelmatomonas</taxon>
    </lineage>
</organism>
<evidence type="ECO:0000256" key="1">
    <source>
        <dbReference type="ARBA" id="ARBA00022603"/>
    </source>
</evidence>
<evidence type="ECO:0000256" key="4">
    <source>
        <dbReference type="PIRSR" id="PIRSR005739-1"/>
    </source>
</evidence>
<dbReference type="EMBL" id="OKRB01000118">
    <property type="protein sequence ID" value="SPE27343.1"/>
    <property type="molecule type" value="Genomic_DNA"/>
</dbReference>
<keyword evidence="1 7" id="KW-0489">Methyltransferase</keyword>
<feature type="domain" description="O-methyltransferase dimerisation" evidence="6">
    <location>
        <begin position="19"/>
        <end position="91"/>
    </location>
</feature>
<dbReference type="InterPro" id="IPR029063">
    <property type="entry name" value="SAM-dependent_MTases_sf"/>
</dbReference>
<dbReference type="InterPro" id="IPR012967">
    <property type="entry name" value="COMT_dimerisation"/>
</dbReference>
<feature type="active site" description="Proton acceptor" evidence="4">
    <location>
        <position position="251"/>
    </location>
</feature>
<evidence type="ECO:0000256" key="2">
    <source>
        <dbReference type="ARBA" id="ARBA00022679"/>
    </source>
</evidence>
<protein>
    <submittedName>
        <fullName evidence="7">Putative O-demethylpuromycin-O-methyltransferase</fullName>
        <ecNumber evidence="7">2.1.1.38</ecNumber>
    </submittedName>
</protein>
<dbReference type="PROSITE" id="PS51683">
    <property type="entry name" value="SAM_OMT_II"/>
    <property type="match status" value="1"/>
</dbReference>
<dbReference type="Proteomes" id="UP000239735">
    <property type="component" value="Unassembled WGS sequence"/>
</dbReference>
<dbReference type="Pfam" id="PF08100">
    <property type="entry name" value="Dimerisation"/>
    <property type="match status" value="1"/>
</dbReference>
<dbReference type="Gene3D" id="3.40.50.150">
    <property type="entry name" value="Vaccinia Virus protein VP39"/>
    <property type="match status" value="1"/>
</dbReference>
<evidence type="ECO:0000256" key="3">
    <source>
        <dbReference type="ARBA" id="ARBA00022691"/>
    </source>
</evidence>